<evidence type="ECO:0000313" key="2">
    <source>
        <dbReference type="Proteomes" id="UP000516862"/>
    </source>
</evidence>
<gene>
    <name evidence="1" type="ORF">IC796_15550</name>
</gene>
<name>A0A7H2PWP5_9GAMM</name>
<sequence>MQEHAIEGSNFQYLTEFKEKLLNATSETMGKSLNNVHCEGLFSLVIAGKEHGKLLRVFIAHKKIKPAQIQYHTHRYPIRLTVLKGTVTDHVATWDQGNYNYKPESVAMDWFMYQSPLNGGKGLRFAGNRKYTLSDRAIPKGCSVNMAVEQFHTVSCSKGSIWIVEEQGFQVDHSFVLGTPFVTEGLYTEPLQFQTNDNWQLVIGALAEILNSYQVLGMSDGYETEKS</sequence>
<organism evidence="1 2">
    <name type="scientific">Acinetobacter seifertii</name>
    <dbReference type="NCBI Taxonomy" id="1530123"/>
    <lineage>
        <taxon>Bacteria</taxon>
        <taxon>Pseudomonadati</taxon>
        <taxon>Pseudomonadota</taxon>
        <taxon>Gammaproteobacteria</taxon>
        <taxon>Moraxellales</taxon>
        <taxon>Moraxellaceae</taxon>
        <taxon>Acinetobacter</taxon>
        <taxon>Acinetobacter calcoaceticus/baumannii complex</taxon>
    </lineage>
</organism>
<dbReference type="EMBL" id="CP061561">
    <property type="protein sequence ID" value="QNX07278.1"/>
    <property type="molecule type" value="Genomic_DNA"/>
</dbReference>
<evidence type="ECO:0000313" key="1">
    <source>
        <dbReference type="EMBL" id="QNX07278.1"/>
    </source>
</evidence>
<protein>
    <submittedName>
        <fullName evidence="1">Uncharacterized protein</fullName>
    </submittedName>
</protein>
<dbReference type="Proteomes" id="UP000516862">
    <property type="component" value="Chromosome"/>
</dbReference>
<reference evidence="2" key="1">
    <citation type="submission" date="2020-09" db="EMBL/GenBank/DDBJ databases">
        <title>Clinical and molecular characterization of Acinetobacter seifertii in Taiwan.</title>
        <authorList>
            <person name="Li L.-H."/>
            <person name="Yang Y.-S."/>
            <person name="Sun J.-R."/>
            <person name="Huang T.-W."/>
            <person name="Huang W.-C."/>
            <person name="Wang Y.-C."/>
            <person name="Kuo T.-H."/>
            <person name="Kuo S.-C."/>
            <person name="Chen T.-L."/>
        </authorList>
    </citation>
    <scope>NUCLEOTIDE SEQUENCE [LARGE SCALE GENOMIC DNA]</scope>
    <source>
        <strain evidence="2">AS73</strain>
    </source>
</reference>
<proteinExistence type="predicted"/>
<reference evidence="1 2" key="2">
    <citation type="submission" date="2020-09" db="EMBL/GenBank/DDBJ databases">
        <authorList>
            <person name="Chen F.-J."/>
            <person name="Lee Y.-T."/>
        </authorList>
    </citation>
    <scope>NUCLEOTIDE SEQUENCE [LARGE SCALE GENOMIC DNA]</scope>
    <source>
        <strain evidence="1 2">AS73</strain>
    </source>
</reference>
<dbReference type="AlphaFoldDB" id="A0A7H2PWP5"/>
<accession>A0A7H2PWP5</accession>